<name>A0ABU8S154_9SPHN</name>
<evidence type="ECO:0000256" key="1">
    <source>
        <dbReference type="ARBA" id="ARBA00023015"/>
    </source>
</evidence>
<evidence type="ECO:0000256" key="2">
    <source>
        <dbReference type="ARBA" id="ARBA00023125"/>
    </source>
</evidence>
<dbReference type="InterPro" id="IPR011075">
    <property type="entry name" value="TetR_C"/>
</dbReference>
<dbReference type="Proteomes" id="UP001361239">
    <property type="component" value="Unassembled WGS sequence"/>
</dbReference>
<evidence type="ECO:0000256" key="4">
    <source>
        <dbReference type="PROSITE-ProRule" id="PRU00335"/>
    </source>
</evidence>
<dbReference type="SUPFAM" id="SSF46689">
    <property type="entry name" value="Homeodomain-like"/>
    <property type="match status" value="1"/>
</dbReference>
<keyword evidence="1" id="KW-0805">Transcription regulation</keyword>
<dbReference type="InterPro" id="IPR001647">
    <property type="entry name" value="HTH_TetR"/>
</dbReference>
<reference evidence="6 7" key="1">
    <citation type="submission" date="2024-03" db="EMBL/GenBank/DDBJ databases">
        <authorList>
            <person name="Jo J.-H."/>
        </authorList>
    </citation>
    <scope>NUCLEOTIDE SEQUENCE [LARGE SCALE GENOMIC DNA]</scope>
    <source>
        <strain evidence="6 7">PS1R-30</strain>
    </source>
</reference>
<comment type="caution">
    <text evidence="6">The sequence shown here is derived from an EMBL/GenBank/DDBJ whole genome shotgun (WGS) entry which is preliminary data.</text>
</comment>
<dbReference type="InterPro" id="IPR009057">
    <property type="entry name" value="Homeodomain-like_sf"/>
</dbReference>
<evidence type="ECO:0000313" key="7">
    <source>
        <dbReference type="Proteomes" id="UP001361239"/>
    </source>
</evidence>
<dbReference type="Gene3D" id="1.10.10.60">
    <property type="entry name" value="Homeodomain-like"/>
    <property type="match status" value="1"/>
</dbReference>
<sequence length="227" mass="25209">MAMSKRVTKAPLPVAEGEQRGQKLVKKAMALGAKGNKTRSLLMASARRLLDANSPLSLSAAAISKEAGTSPPTFYVYFENVEDILWALCEEITQDVSHLFDDDAFLRVDERLEDDALAFVRGYCAIWAEHGPLLLYRNMEADRGNKRFNQLVLRIALPILEGITERIVEVGLQGQAVSRVDANAEAVVLVSAIDRIAAALHLWPEESLMPEVLLRAEARVLTRMLRR</sequence>
<evidence type="ECO:0000256" key="3">
    <source>
        <dbReference type="ARBA" id="ARBA00023163"/>
    </source>
</evidence>
<evidence type="ECO:0000313" key="6">
    <source>
        <dbReference type="EMBL" id="MEJ5979067.1"/>
    </source>
</evidence>
<evidence type="ECO:0000259" key="5">
    <source>
        <dbReference type="PROSITE" id="PS50977"/>
    </source>
</evidence>
<dbReference type="Pfam" id="PF00440">
    <property type="entry name" value="TetR_N"/>
    <property type="match status" value="1"/>
</dbReference>
<accession>A0ABU8S154</accession>
<keyword evidence="3" id="KW-0804">Transcription</keyword>
<proteinExistence type="predicted"/>
<dbReference type="Gene3D" id="1.10.357.10">
    <property type="entry name" value="Tetracycline Repressor, domain 2"/>
    <property type="match status" value="1"/>
</dbReference>
<dbReference type="Pfam" id="PF19352">
    <property type="entry name" value="TetR_C_38"/>
    <property type="match status" value="1"/>
</dbReference>
<feature type="DNA-binding region" description="H-T-H motif" evidence="4">
    <location>
        <begin position="59"/>
        <end position="78"/>
    </location>
</feature>
<dbReference type="RefSeq" id="WP_339589007.1">
    <property type="nucleotide sequence ID" value="NZ_JBBHJZ010000005.1"/>
</dbReference>
<dbReference type="PROSITE" id="PS50977">
    <property type="entry name" value="HTH_TETR_2"/>
    <property type="match status" value="1"/>
</dbReference>
<gene>
    <name evidence="6" type="ORF">WG901_20610</name>
</gene>
<keyword evidence="2 4" id="KW-0238">DNA-binding</keyword>
<keyword evidence="7" id="KW-1185">Reference proteome</keyword>
<dbReference type="EMBL" id="JBBHJZ010000005">
    <property type="protein sequence ID" value="MEJ5979067.1"/>
    <property type="molecule type" value="Genomic_DNA"/>
</dbReference>
<feature type="domain" description="HTH tetR-type" evidence="5">
    <location>
        <begin position="36"/>
        <end position="96"/>
    </location>
</feature>
<protein>
    <submittedName>
        <fullName evidence="6">TetR/AcrR family transcriptional regulator</fullName>
    </submittedName>
</protein>
<organism evidence="6 7">
    <name type="scientific">Novosphingobium anseongense</name>
    <dbReference type="NCBI Taxonomy" id="3133436"/>
    <lineage>
        <taxon>Bacteria</taxon>
        <taxon>Pseudomonadati</taxon>
        <taxon>Pseudomonadota</taxon>
        <taxon>Alphaproteobacteria</taxon>
        <taxon>Sphingomonadales</taxon>
        <taxon>Sphingomonadaceae</taxon>
        <taxon>Novosphingobium</taxon>
    </lineage>
</organism>